<evidence type="ECO:0000256" key="1">
    <source>
        <dbReference type="SAM" id="MobiDB-lite"/>
    </source>
</evidence>
<proteinExistence type="predicted"/>
<evidence type="ECO:0000313" key="2">
    <source>
        <dbReference type="EMBL" id="MXU95152.1"/>
    </source>
</evidence>
<protein>
    <submittedName>
        <fullName evidence="2">Putative secreted protein</fullName>
    </submittedName>
</protein>
<name>A0A6B0UZP8_IXORI</name>
<organism evidence="2">
    <name type="scientific">Ixodes ricinus</name>
    <name type="common">Common tick</name>
    <name type="synonym">Acarus ricinus</name>
    <dbReference type="NCBI Taxonomy" id="34613"/>
    <lineage>
        <taxon>Eukaryota</taxon>
        <taxon>Metazoa</taxon>
        <taxon>Ecdysozoa</taxon>
        <taxon>Arthropoda</taxon>
        <taxon>Chelicerata</taxon>
        <taxon>Arachnida</taxon>
        <taxon>Acari</taxon>
        <taxon>Parasitiformes</taxon>
        <taxon>Ixodida</taxon>
        <taxon>Ixodoidea</taxon>
        <taxon>Ixodidae</taxon>
        <taxon>Ixodinae</taxon>
        <taxon>Ixodes</taxon>
    </lineage>
</organism>
<dbReference type="EMBL" id="GIFC01013069">
    <property type="protein sequence ID" value="MXU95152.1"/>
    <property type="molecule type" value="Transcribed_RNA"/>
</dbReference>
<accession>A0A6B0UZP8</accession>
<sequence length="179" mass="20245">MSPLRRHLTTKLGCLAAAVVGTPAKSFKTLGRAGVGEVGGARSILGQQWRASTWPRLSFICRATPSSRLGATSSCSTRRVRRAEGLWLSTHRWLSSRWRPTLVLLCWEASRIAPCNWRVWAYTARRKSNLKAGRKRRFPRWSPDVALARARKEACSSTRLSELPEDEEDWHSSSTRTLR</sequence>
<reference evidence="2" key="1">
    <citation type="submission" date="2019-12" db="EMBL/GenBank/DDBJ databases">
        <title>An insight into the sialome of adult female Ixodes ricinus ticks feeding for 6 days.</title>
        <authorList>
            <person name="Perner J."/>
            <person name="Ribeiro J.M.C."/>
        </authorList>
    </citation>
    <scope>NUCLEOTIDE SEQUENCE</scope>
    <source>
        <strain evidence="2">Semi-engorged</strain>
        <tissue evidence="2">Salivary glands</tissue>
    </source>
</reference>
<dbReference type="AlphaFoldDB" id="A0A6B0UZP8"/>
<feature type="region of interest" description="Disordered" evidence="1">
    <location>
        <begin position="158"/>
        <end position="179"/>
    </location>
</feature>